<feature type="compositionally biased region" description="Basic residues" evidence="2">
    <location>
        <begin position="122"/>
        <end position="139"/>
    </location>
</feature>
<dbReference type="Pfam" id="PF01118">
    <property type="entry name" value="Semialdhyde_dh"/>
    <property type="match status" value="1"/>
</dbReference>
<reference evidence="4 5" key="1">
    <citation type="submission" date="2015-09" db="EMBL/GenBank/DDBJ databases">
        <title>Sorangium comparison.</title>
        <authorList>
            <person name="Zaburannyi N."/>
            <person name="Bunk B."/>
            <person name="Overmann J."/>
            <person name="Mueller R."/>
        </authorList>
    </citation>
    <scope>NUCLEOTIDE SEQUENCE [LARGE SCALE GENOMIC DNA]</scope>
    <source>
        <strain evidence="4 5">So ceGT47</strain>
    </source>
</reference>
<dbReference type="SMART" id="SM00859">
    <property type="entry name" value="Semialdhyde_dh"/>
    <property type="match status" value="1"/>
</dbReference>
<dbReference type="NCBIfam" id="NF011456">
    <property type="entry name" value="PRK14874.1"/>
    <property type="match status" value="1"/>
</dbReference>
<comment type="similarity">
    <text evidence="1">Belongs to the aspartate-semialdehyde dehydrogenase family.</text>
</comment>
<dbReference type="PANTHER" id="PTHR46278:SF2">
    <property type="entry name" value="ASPARTATE-SEMIALDEHYDE DEHYDROGENASE"/>
    <property type="match status" value="1"/>
</dbReference>
<dbReference type="AlphaFoldDB" id="A0A4P2Q5G7"/>
<feature type="domain" description="Semialdehyde dehydrogenase NAD-binding" evidence="3">
    <location>
        <begin position="235"/>
        <end position="349"/>
    </location>
</feature>
<dbReference type="GO" id="GO:0051287">
    <property type="term" value="F:NAD binding"/>
    <property type="evidence" value="ECO:0007669"/>
    <property type="project" value="InterPro"/>
</dbReference>
<protein>
    <recommendedName>
        <fullName evidence="3">Semialdehyde dehydrogenase NAD-binding domain-containing protein</fullName>
    </recommendedName>
</protein>
<dbReference type="Pfam" id="PF02774">
    <property type="entry name" value="Semialdhyde_dhC"/>
    <property type="match status" value="1"/>
</dbReference>
<dbReference type="EMBL" id="CP012670">
    <property type="protein sequence ID" value="AUX24461.1"/>
    <property type="molecule type" value="Genomic_DNA"/>
</dbReference>
<evidence type="ECO:0000313" key="5">
    <source>
        <dbReference type="Proteomes" id="UP000295781"/>
    </source>
</evidence>
<feature type="region of interest" description="Disordered" evidence="2">
    <location>
        <begin position="66"/>
        <end position="139"/>
    </location>
</feature>
<dbReference type="SUPFAM" id="SSF55347">
    <property type="entry name" value="Glyceraldehyde-3-phosphate dehydrogenase-like, C-terminal domain"/>
    <property type="match status" value="1"/>
</dbReference>
<dbReference type="InterPro" id="IPR036291">
    <property type="entry name" value="NAD(P)-bd_dom_sf"/>
</dbReference>
<dbReference type="Proteomes" id="UP000295781">
    <property type="component" value="Chromosome"/>
</dbReference>
<sequence>MLMKQITREDTMRHGHAVALTGVIGRAYGVVRGRGPMIATTSLCDSLDAWEPGERLDTAARIEVTNETTGAAGRRLLDQEGEPRVAGGGGGSGHPRDPGAPRGPGARRGGRPRAPVPAPRRVGVRRLPQRSARGRGRLRPVARARALPRGVLAGGLRGGRPGERPDELPGVPGAVRRGVGASAGARGAGEEVHDRGRHGRCALRHRGRRASLALGRTRRAPRRPGLALVQSVPMRICILGATGLVGRETITLIARAWPGATLALFASRDQELALDGKSYEVLAASRLEAADAPRGDLAFVALDDEHSKRYVPRLLELGYRVIDKSNTFRADPKVPLVVAGANSDIVDDAVRLVANPNCTTIPLMLALSPLRRELGLSAVTVSTYQAVSGAGIATLDAFLAASRDGYQGLDRLGLPFKATGYAGNTVPHNGGTDESGFSSEERKLMFESRKILAMPALDVSAQCCRVGVAVGHYENAWITFERQVDLERVASILSNPAEAPFVKYLPGAAGEGLSALHCVQDRDRALVGRLRPDPRDRDRKSVCLTVVADNLRLGAATNAVRIATRWFKSADPDLQAP</sequence>
<accession>A0A4P2Q5G7</accession>
<dbReference type="Gene3D" id="3.30.360.10">
    <property type="entry name" value="Dihydrodipicolinate Reductase, domain 2"/>
    <property type="match status" value="1"/>
</dbReference>
<evidence type="ECO:0000256" key="1">
    <source>
        <dbReference type="ARBA" id="ARBA00010584"/>
    </source>
</evidence>
<dbReference type="GO" id="GO:0046983">
    <property type="term" value="F:protein dimerization activity"/>
    <property type="evidence" value="ECO:0007669"/>
    <property type="project" value="InterPro"/>
</dbReference>
<feature type="region of interest" description="Disordered" evidence="2">
    <location>
        <begin position="152"/>
        <end position="175"/>
    </location>
</feature>
<dbReference type="PANTHER" id="PTHR46278">
    <property type="entry name" value="DEHYDROGENASE, PUTATIVE-RELATED"/>
    <property type="match status" value="1"/>
</dbReference>
<dbReference type="GO" id="GO:0008652">
    <property type="term" value="P:amino acid biosynthetic process"/>
    <property type="evidence" value="ECO:0007669"/>
    <property type="project" value="InterPro"/>
</dbReference>
<name>A0A4P2Q5G7_SORCE</name>
<dbReference type="InterPro" id="IPR000534">
    <property type="entry name" value="Semialdehyde_DH_NAD-bd"/>
</dbReference>
<proteinExistence type="inferred from homology"/>
<evidence type="ECO:0000313" key="4">
    <source>
        <dbReference type="EMBL" id="AUX24461.1"/>
    </source>
</evidence>
<dbReference type="GO" id="GO:0016620">
    <property type="term" value="F:oxidoreductase activity, acting on the aldehyde or oxo group of donors, NAD or NADP as acceptor"/>
    <property type="evidence" value="ECO:0007669"/>
    <property type="project" value="InterPro"/>
</dbReference>
<evidence type="ECO:0000256" key="2">
    <source>
        <dbReference type="SAM" id="MobiDB-lite"/>
    </source>
</evidence>
<dbReference type="SUPFAM" id="SSF51735">
    <property type="entry name" value="NAD(P)-binding Rossmann-fold domains"/>
    <property type="match status" value="1"/>
</dbReference>
<dbReference type="Gene3D" id="3.40.50.720">
    <property type="entry name" value="NAD(P)-binding Rossmann-like Domain"/>
    <property type="match status" value="1"/>
</dbReference>
<dbReference type="InterPro" id="IPR012280">
    <property type="entry name" value="Semialdhyde_DH_dimer_dom"/>
</dbReference>
<evidence type="ECO:0000259" key="3">
    <source>
        <dbReference type="SMART" id="SM00859"/>
    </source>
</evidence>
<gene>
    <name evidence="4" type="ORF">SOCEGT47_049990</name>
</gene>
<organism evidence="4 5">
    <name type="scientific">Sorangium cellulosum</name>
    <name type="common">Polyangium cellulosum</name>
    <dbReference type="NCBI Taxonomy" id="56"/>
    <lineage>
        <taxon>Bacteria</taxon>
        <taxon>Pseudomonadati</taxon>
        <taxon>Myxococcota</taxon>
        <taxon>Polyangia</taxon>
        <taxon>Polyangiales</taxon>
        <taxon>Polyangiaceae</taxon>
        <taxon>Sorangium</taxon>
    </lineage>
</organism>